<evidence type="ECO:0000313" key="9">
    <source>
        <dbReference type="EMBL" id="KAG2497174.1"/>
    </source>
</evidence>
<evidence type="ECO:0000313" key="10">
    <source>
        <dbReference type="Proteomes" id="UP000612055"/>
    </source>
</evidence>
<feature type="region of interest" description="Disordered" evidence="6">
    <location>
        <begin position="197"/>
        <end position="293"/>
    </location>
</feature>
<feature type="compositionally biased region" description="Low complexity" evidence="6">
    <location>
        <begin position="138"/>
        <end position="162"/>
    </location>
</feature>
<evidence type="ECO:0000256" key="7">
    <source>
        <dbReference type="SAM" id="Phobius"/>
    </source>
</evidence>
<feature type="domain" description="SMP-LTD" evidence="8">
    <location>
        <begin position="477"/>
        <end position="801"/>
    </location>
</feature>
<evidence type="ECO:0000256" key="3">
    <source>
        <dbReference type="ARBA" id="ARBA00023055"/>
    </source>
</evidence>
<feature type="compositionally biased region" description="Pro residues" evidence="6">
    <location>
        <begin position="8"/>
        <end position="29"/>
    </location>
</feature>
<evidence type="ECO:0000256" key="2">
    <source>
        <dbReference type="ARBA" id="ARBA00022448"/>
    </source>
</evidence>
<dbReference type="InterPro" id="IPR031468">
    <property type="entry name" value="SMP_LBD"/>
</dbReference>
<keyword evidence="7" id="KW-0812">Transmembrane</keyword>
<dbReference type="GO" id="GO:0008289">
    <property type="term" value="F:lipid binding"/>
    <property type="evidence" value="ECO:0007669"/>
    <property type="project" value="UniProtKB-KW"/>
</dbReference>
<dbReference type="GO" id="GO:0006869">
    <property type="term" value="P:lipid transport"/>
    <property type="evidence" value="ECO:0007669"/>
    <property type="project" value="UniProtKB-KW"/>
</dbReference>
<name>A0A835Y8P1_9CHLO</name>
<sequence>MLSTTPAAPAPAGPEGGPLPPGPPKPPPAASAASSASSTSTSSPAFAAAPHALHSPHVHPRELAEAPLPAPIRLAGPDSGGDSLSRPTVPHPSLSVLSTGLVQQRQEAAAEHEARAQAAAGQQEFEQQQNLREEELGARAQAQAQRELGQQQQQQLVEGEAAAPAAAAPGAMTPSVGLAQLLEPTALAAPLAAAAASSDPLRAPAANHSSSPSSRDEDPGSKTSTQQHSQGLHPSAHMEPDPAANGGSHPGAAATAAAPSAVAAAAHDPAAADSAAPARAHPGPGPGPGPAQALTTKLRAFLLGPSDASTTDPWGSAGGGGGVFAPGTWRRRALTAAGWAAAALLGGAAALAALLELLLLPLLAVPAAAAAFALAFVGAAVAAAGYRRALERAQRRHALLGLLYSAGAQLPTAPAPAATSSSASATPAAALTPAARAAAAAPGASASTRSLVDDPGLSALRRLLGGALPAWAADAREGERAEWANALLSRAWPSLEGPLRDAIGPALASAAELSKPPFVSSVGLADLSLGDAAPRIEAIRVRPLASALAQAEAVAAVAAAATEGSGGASGLSAPRVTKAVVRDAAAAAAGQLAEPTEAAVQASGSGSAGVVLSGVPEPTAAAVAAAVGVAEEMEVAAAAGRRGGAAAPPAGPADGTAAAAAGGAAKAPAAAAADGGGGLDGVEVELDFEWTGEPTLGLFVEVYLSPGGGTVRLTPRLRELAAAGTLRLALCPLVPHPPGFGAIQGSMPRAPQLAFAFDLGPGPAGALGGLAGPLSAFLQPLVQDAVASALVWPQRVVVPMLPEAQAGPLEALSLRTRGLLAARVLQVRTPPPLAGLRGGASIEVEAYTRADRRVSTPAISTGTTPGLASGSNGGGGGGSGGLAPLTTALWPGGGALLHLPVCEPRSDELRLGLWEWERFNLAELATPNVIAGLRDAWASRHLRAAATLPLAPLAAAPGAAVSAWLPLRRAAEGADSGGDPLRLQGGPGAAAAAAEVEASLAQLRGTQGREGQGRGEPQHAVGAGAAPHAGRVAGRSQLGGGGEARVGEPVVYAAPLPAGAVPAPSPGGPRAPGPGDFGSLLVSLSYLTPDVLSDRLAAELAAAAGAAGVLAAPSGRRRALPMVRGLLLVDVVRGESLLGPQGDAAAALAAAGGGGAALDAYGGGGGGDGSESASEEGMSSDDEEADSSSWSSAGEEDDTELAVAAAAPGGGAASTDLVAAAKIIQSDAPLTFGVPSDPTLGTLHDNAAAARAAGAAADLAPAGAGLTPATVEPQRGAAVAAAVAPASGAIPGIRDRRGRILCDPWIEIQVVRPAASGGGGGGGAVRASSGVTPASVSPSFGLHAEADDVVPAAEGAELRLRVWHRRWFRPDRRLGSASLPLRRLLEAPAPAPGLDAAAGPGPGLGLSPAAAFAPAAGQAIPAATSVSGISNGNGSGSGNGASIAGGGGTGGGGDNVSWRPGQVEQWLRLRGRGARGGQVLVRLKFLPYLDM</sequence>
<dbReference type="Proteomes" id="UP000612055">
    <property type="component" value="Unassembled WGS sequence"/>
</dbReference>
<dbReference type="OrthoDB" id="552892at2759"/>
<feature type="region of interest" description="Disordered" evidence="6">
    <location>
        <begin position="857"/>
        <end position="877"/>
    </location>
</feature>
<keyword evidence="10" id="KW-1185">Reference proteome</keyword>
<dbReference type="PROSITE" id="PS51847">
    <property type="entry name" value="SMP"/>
    <property type="match status" value="1"/>
</dbReference>
<feature type="region of interest" description="Disordered" evidence="6">
    <location>
        <begin position="1006"/>
        <end position="1042"/>
    </location>
</feature>
<keyword evidence="2" id="KW-0813">Transport</keyword>
<dbReference type="GO" id="GO:0016020">
    <property type="term" value="C:membrane"/>
    <property type="evidence" value="ECO:0007669"/>
    <property type="project" value="UniProtKB-SubCell"/>
</dbReference>
<feature type="compositionally biased region" description="Low complexity" evidence="6">
    <location>
        <begin position="30"/>
        <end position="55"/>
    </location>
</feature>
<feature type="region of interest" description="Disordered" evidence="6">
    <location>
        <begin position="1162"/>
        <end position="1200"/>
    </location>
</feature>
<comment type="subcellular location">
    <subcellularLocation>
        <location evidence="1">Membrane</location>
    </subcellularLocation>
</comment>
<dbReference type="SUPFAM" id="SSF49562">
    <property type="entry name" value="C2 domain (Calcium/lipid-binding domain, CaLB)"/>
    <property type="match status" value="1"/>
</dbReference>
<feature type="compositionally biased region" description="Polar residues" evidence="6">
    <location>
        <begin position="221"/>
        <end position="232"/>
    </location>
</feature>
<feature type="compositionally biased region" description="Low complexity" evidence="6">
    <location>
        <begin position="197"/>
        <end position="213"/>
    </location>
</feature>
<keyword evidence="7" id="KW-1133">Transmembrane helix</keyword>
<feature type="region of interest" description="Disordered" evidence="6">
    <location>
        <begin position="1"/>
        <end position="94"/>
    </location>
</feature>
<dbReference type="EMBL" id="JAEHOE010000015">
    <property type="protein sequence ID" value="KAG2497174.1"/>
    <property type="molecule type" value="Genomic_DNA"/>
</dbReference>
<dbReference type="InterPro" id="IPR035892">
    <property type="entry name" value="C2_domain_sf"/>
</dbReference>
<keyword evidence="4" id="KW-0446">Lipid-binding</keyword>
<feature type="compositionally biased region" description="Low complexity" evidence="6">
    <location>
        <begin position="65"/>
        <end position="75"/>
    </location>
</feature>
<evidence type="ECO:0000256" key="6">
    <source>
        <dbReference type="SAM" id="MobiDB-lite"/>
    </source>
</evidence>
<dbReference type="PANTHER" id="PTHR10774:SF190">
    <property type="entry name" value="C2 CALCIUM_LIPID-BINDING ENDONUCLEASE_EXONUCLEASE_PHOSPHATASE-RELATED"/>
    <property type="match status" value="1"/>
</dbReference>
<gene>
    <name evidence="9" type="ORF">HYH03_004763</name>
</gene>
<feature type="compositionally biased region" description="Gly residues" evidence="6">
    <location>
        <begin position="1440"/>
        <end position="1454"/>
    </location>
</feature>
<evidence type="ECO:0000259" key="8">
    <source>
        <dbReference type="PROSITE" id="PS51847"/>
    </source>
</evidence>
<dbReference type="GO" id="GO:0005783">
    <property type="term" value="C:endoplasmic reticulum"/>
    <property type="evidence" value="ECO:0007669"/>
    <property type="project" value="TreeGrafter"/>
</dbReference>
<feature type="compositionally biased region" description="Low complexity" evidence="6">
    <location>
        <begin position="1019"/>
        <end position="1035"/>
    </location>
</feature>
<feature type="compositionally biased region" description="Low complexity" evidence="6">
    <location>
        <begin position="252"/>
        <end position="282"/>
    </location>
</feature>
<dbReference type="InterPro" id="IPR045050">
    <property type="entry name" value="Synaptotagmin_plant"/>
</dbReference>
<comment type="caution">
    <text evidence="9">The sequence shown here is derived from an EMBL/GenBank/DDBJ whole genome shotgun (WGS) entry which is preliminary data.</text>
</comment>
<evidence type="ECO:0000256" key="1">
    <source>
        <dbReference type="ARBA" id="ARBA00004370"/>
    </source>
</evidence>
<keyword evidence="5 7" id="KW-0472">Membrane</keyword>
<organism evidence="9 10">
    <name type="scientific">Edaphochlamys debaryana</name>
    <dbReference type="NCBI Taxonomy" id="47281"/>
    <lineage>
        <taxon>Eukaryota</taxon>
        <taxon>Viridiplantae</taxon>
        <taxon>Chlorophyta</taxon>
        <taxon>core chlorophytes</taxon>
        <taxon>Chlorophyceae</taxon>
        <taxon>CS clade</taxon>
        <taxon>Chlamydomonadales</taxon>
        <taxon>Chlamydomonadales incertae sedis</taxon>
        <taxon>Edaphochlamys</taxon>
    </lineage>
</organism>
<feature type="compositionally biased region" description="Low complexity" evidence="6">
    <location>
        <begin position="117"/>
        <end position="130"/>
    </location>
</feature>
<protein>
    <recommendedName>
        <fullName evidence="8">SMP-LTD domain-containing protein</fullName>
    </recommendedName>
</protein>
<feature type="transmembrane region" description="Helical" evidence="7">
    <location>
        <begin position="365"/>
        <end position="386"/>
    </location>
</feature>
<accession>A0A835Y8P1</accession>
<evidence type="ECO:0000256" key="5">
    <source>
        <dbReference type="ARBA" id="ARBA00023136"/>
    </source>
</evidence>
<proteinExistence type="predicted"/>
<reference evidence="9" key="1">
    <citation type="journal article" date="2020" name="bioRxiv">
        <title>Comparative genomics of Chlamydomonas.</title>
        <authorList>
            <person name="Craig R.J."/>
            <person name="Hasan A.R."/>
            <person name="Ness R.W."/>
            <person name="Keightley P.D."/>
        </authorList>
    </citation>
    <scope>NUCLEOTIDE SEQUENCE</scope>
    <source>
        <strain evidence="9">CCAP 11/70</strain>
    </source>
</reference>
<feature type="transmembrane region" description="Helical" evidence="7">
    <location>
        <begin position="336"/>
        <end position="359"/>
    </location>
</feature>
<evidence type="ECO:0000256" key="4">
    <source>
        <dbReference type="ARBA" id="ARBA00023121"/>
    </source>
</evidence>
<feature type="region of interest" description="Disordered" evidence="6">
    <location>
        <begin position="117"/>
        <end position="162"/>
    </location>
</feature>
<feature type="region of interest" description="Disordered" evidence="6">
    <location>
        <begin position="1440"/>
        <end position="1459"/>
    </location>
</feature>
<keyword evidence="3" id="KW-0445">Lipid transport</keyword>
<dbReference type="PANTHER" id="PTHR10774">
    <property type="entry name" value="EXTENDED SYNAPTOTAGMIN-RELATED"/>
    <property type="match status" value="1"/>
</dbReference>